<reference evidence="1 2" key="1">
    <citation type="submission" date="2015-11" db="EMBL/GenBank/DDBJ databases">
        <title>Whole-Genome Sequence of Candidatus Oderbacter manganicum from the National Park Lower Oder Valley, Germany.</title>
        <authorList>
            <person name="Braun B."/>
            <person name="Liere K."/>
            <person name="Szewzyk U."/>
        </authorList>
    </citation>
    <scope>NUCLEOTIDE SEQUENCE [LARGE SCALE GENOMIC DNA]</scope>
    <source>
        <strain evidence="1 2">OTSz_A_272</strain>
    </source>
</reference>
<dbReference type="KEGG" id="cbot:ATE48_06925"/>
<evidence type="ECO:0008006" key="3">
    <source>
        <dbReference type="Google" id="ProtNLM"/>
    </source>
</evidence>
<accession>A0A1B1AGH8</accession>
<evidence type="ECO:0000313" key="1">
    <source>
        <dbReference type="EMBL" id="ANP45672.1"/>
    </source>
</evidence>
<name>A0A1B1AGH8_9PROT</name>
<gene>
    <name evidence="1" type="ORF">ATE48_06925</name>
</gene>
<organism evidence="1 2">
    <name type="scientific">Candidatus Viadribacter manganicus</name>
    <dbReference type="NCBI Taxonomy" id="1759059"/>
    <lineage>
        <taxon>Bacteria</taxon>
        <taxon>Pseudomonadati</taxon>
        <taxon>Pseudomonadota</taxon>
        <taxon>Alphaproteobacteria</taxon>
        <taxon>Hyphomonadales</taxon>
        <taxon>Hyphomonadaceae</taxon>
        <taxon>Candidatus Viadribacter</taxon>
    </lineage>
</organism>
<dbReference type="Proteomes" id="UP000092498">
    <property type="component" value="Chromosome"/>
</dbReference>
<dbReference type="RefSeq" id="WP_066769380.1">
    <property type="nucleotide sequence ID" value="NZ_CP013244.1"/>
</dbReference>
<evidence type="ECO:0000313" key="2">
    <source>
        <dbReference type="Proteomes" id="UP000092498"/>
    </source>
</evidence>
<keyword evidence="2" id="KW-1185">Reference proteome</keyword>
<dbReference type="OrthoDB" id="7189091at2"/>
<proteinExistence type="predicted"/>
<dbReference type="STRING" id="1759059.ATE48_06925"/>
<dbReference type="EMBL" id="CP013244">
    <property type="protein sequence ID" value="ANP45672.1"/>
    <property type="molecule type" value="Genomic_DNA"/>
</dbReference>
<sequence>MGAREALLDAEPHASDEMGIGEVCALLANELERIRVLGLRIEGAICAVAVQANVDERVVSELQNLDAMLQQIAALRDYTGELSRLAPVAARIGVAEALARITLGDVRARLAGEDSEFYEEGWEVL</sequence>
<dbReference type="AlphaFoldDB" id="A0A1B1AGH8"/>
<protein>
    <recommendedName>
        <fullName evidence="3">PhoU domain-containing protein</fullName>
    </recommendedName>
</protein>
<dbReference type="InParanoid" id="A0A1B1AGH8"/>